<gene>
    <name evidence="2" type="ORF">CINCED_3A020547</name>
</gene>
<keyword evidence="3" id="KW-1185">Reference proteome</keyword>
<dbReference type="OrthoDB" id="6682367at2759"/>
<evidence type="ECO:0000259" key="1">
    <source>
        <dbReference type="PROSITE" id="PS50191"/>
    </source>
</evidence>
<dbReference type="InterPro" id="IPR036273">
    <property type="entry name" value="CRAL/TRIO_N_dom_sf"/>
</dbReference>
<dbReference type="InterPro" id="IPR001251">
    <property type="entry name" value="CRAL-TRIO_dom"/>
</dbReference>
<dbReference type="PRINTS" id="PR00180">
    <property type="entry name" value="CRETINALDHBP"/>
</dbReference>
<reference evidence="2 3" key="1">
    <citation type="submission" date="2019-08" db="EMBL/GenBank/DDBJ databases">
        <authorList>
            <person name="Alioto T."/>
            <person name="Alioto T."/>
            <person name="Gomez Garrido J."/>
        </authorList>
    </citation>
    <scope>NUCLEOTIDE SEQUENCE [LARGE SCALE GENOMIC DNA]</scope>
</reference>
<dbReference type="SMART" id="SM00516">
    <property type="entry name" value="SEC14"/>
    <property type="match status" value="1"/>
</dbReference>
<dbReference type="CDD" id="cd00170">
    <property type="entry name" value="SEC14"/>
    <property type="match status" value="1"/>
</dbReference>
<sequence length="302" mass="35160">MVLDMKLNETQRDFVIKQDYYRTDQQLAEDVTKLMEWMSKQPHLPEITDKKWLSHFLIGCKYNLHRAKRTIDSYFVSRAEYPEFICSFDREQLLNESKKSGSICVFPKLTSEACRVMCTRLVPTSKDTKLDFLLYFQVMLGNLDLQMKEEPMRGEIMLLDLEHLSLSQFMSMPPSLIKNALNLCINSFPVSIKGIHYVNSPSYIGQMISFFKMFLPNKIQKRIFVHDTLESLHQFIPKDVLPAQYGGTAGDYDDILKDWLEYGMANNEWLKNRPKADLSKWVGQPKIGELGVEGTFKKLEID</sequence>
<dbReference type="SUPFAM" id="SSF46938">
    <property type="entry name" value="CRAL/TRIO N-terminal domain"/>
    <property type="match status" value="1"/>
</dbReference>
<proteinExistence type="predicted"/>
<feature type="domain" description="CRAL-TRIO" evidence="1">
    <location>
        <begin position="135"/>
        <end position="253"/>
    </location>
</feature>
<dbReference type="Gene3D" id="3.40.525.10">
    <property type="entry name" value="CRAL-TRIO lipid binding domain"/>
    <property type="match status" value="1"/>
</dbReference>
<protein>
    <submittedName>
        <fullName evidence="2">Cellular retinaldehyde binding/alpha-tocopherol transport,CRAL/TRIO, N-terminal domain,CRAL-TRIO lipid</fullName>
    </submittedName>
</protein>
<dbReference type="SUPFAM" id="SSF52087">
    <property type="entry name" value="CRAL/TRIO domain"/>
    <property type="match status" value="1"/>
</dbReference>
<evidence type="ECO:0000313" key="3">
    <source>
        <dbReference type="Proteomes" id="UP000325440"/>
    </source>
</evidence>
<name>A0A5E4N7K5_9HEMI</name>
<dbReference type="PANTHER" id="PTHR10174:SF222">
    <property type="entry name" value="GH10083P-RELATED"/>
    <property type="match status" value="1"/>
</dbReference>
<dbReference type="GO" id="GO:1902936">
    <property type="term" value="F:phosphatidylinositol bisphosphate binding"/>
    <property type="evidence" value="ECO:0007669"/>
    <property type="project" value="TreeGrafter"/>
</dbReference>
<dbReference type="Proteomes" id="UP000325440">
    <property type="component" value="Unassembled WGS sequence"/>
</dbReference>
<dbReference type="PROSITE" id="PS50191">
    <property type="entry name" value="CRAL_TRIO"/>
    <property type="match status" value="1"/>
</dbReference>
<dbReference type="Pfam" id="PF00650">
    <property type="entry name" value="CRAL_TRIO"/>
    <property type="match status" value="1"/>
</dbReference>
<dbReference type="EMBL" id="CABPRJ010001897">
    <property type="protein sequence ID" value="VVC39727.1"/>
    <property type="molecule type" value="Genomic_DNA"/>
</dbReference>
<dbReference type="InterPro" id="IPR036865">
    <property type="entry name" value="CRAL-TRIO_dom_sf"/>
</dbReference>
<accession>A0A5E4N7K5</accession>
<evidence type="ECO:0000313" key="2">
    <source>
        <dbReference type="EMBL" id="VVC39727.1"/>
    </source>
</evidence>
<dbReference type="PANTHER" id="PTHR10174">
    <property type="entry name" value="ALPHA-TOCOPHEROL TRANSFER PROTEIN-RELATED"/>
    <property type="match status" value="1"/>
</dbReference>
<organism evidence="2 3">
    <name type="scientific">Cinara cedri</name>
    <dbReference type="NCBI Taxonomy" id="506608"/>
    <lineage>
        <taxon>Eukaryota</taxon>
        <taxon>Metazoa</taxon>
        <taxon>Ecdysozoa</taxon>
        <taxon>Arthropoda</taxon>
        <taxon>Hexapoda</taxon>
        <taxon>Insecta</taxon>
        <taxon>Pterygota</taxon>
        <taxon>Neoptera</taxon>
        <taxon>Paraneoptera</taxon>
        <taxon>Hemiptera</taxon>
        <taxon>Sternorrhyncha</taxon>
        <taxon>Aphidomorpha</taxon>
        <taxon>Aphidoidea</taxon>
        <taxon>Aphididae</taxon>
        <taxon>Lachninae</taxon>
        <taxon>Cinara</taxon>
    </lineage>
</organism>
<dbReference type="AlphaFoldDB" id="A0A5E4N7K5"/>
<dbReference type="GO" id="GO:0016020">
    <property type="term" value="C:membrane"/>
    <property type="evidence" value="ECO:0007669"/>
    <property type="project" value="TreeGrafter"/>
</dbReference>